<keyword evidence="2" id="KW-0812">Transmembrane</keyword>
<protein>
    <submittedName>
        <fullName evidence="3">IP15837p</fullName>
    </submittedName>
</protein>
<dbReference type="InterPro" id="IPR032441">
    <property type="entry name" value="SP24"/>
</dbReference>
<organism evidence="3">
    <name type="scientific">Drosophila melanogaster</name>
    <name type="common">Fruit fly</name>
    <dbReference type="NCBI Taxonomy" id="7227"/>
    <lineage>
        <taxon>Eukaryota</taxon>
        <taxon>Metazoa</taxon>
        <taxon>Ecdysozoa</taxon>
        <taxon>Arthropoda</taxon>
        <taxon>Hexapoda</taxon>
        <taxon>Insecta</taxon>
        <taxon>Pterygota</taxon>
        <taxon>Neoptera</taxon>
        <taxon>Endopterygota</taxon>
        <taxon>Diptera</taxon>
        <taxon>Brachycera</taxon>
        <taxon>Muscomorpha</taxon>
        <taxon>Ephydroidea</taxon>
        <taxon>Drosophilidae</taxon>
        <taxon>Drosophila</taxon>
        <taxon>Sophophora</taxon>
    </lineage>
</organism>
<reference evidence="3" key="1">
    <citation type="submission" date="2006-01" db="EMBL/GenBank/DDBJ databases">
        <authorList>
            <person name="Stapleton M."/>
            <person name="Carlson J."/>
            <person name="Chavez C."/>
            <person name="Frise E."/>
            <person name="George R."/>
            <person name="Pacleb J."/>
            <person name="Park S."/>
            <person name="Wan K."/>
            <person name="Yu C."/>
            <person name="Celniker S."/>
        </authorList>
    </citation>
    <scope>NUCLEOTIDE SEQUENCE</scope>
</reference>
<evidence type="ECO:0000313" key="3">
    <source>
        <dbReference type="EMBL" id="ABC86319.1"/>
    </source>
</evidence>
<feature type="transmembrane region" description="Helical" evidence="2">
    <location>
        <begin position="113"/>
        <end position="132"/>
    </location>
</feature>
<feature type="transmembrane region" description="Helical" evidence="2">
    <location>
        <begin position="139"/>
        <end position="159"/>
    </location>
</feature>
<sequence>MSAPQINNSRPSRPRRRASAPTQRARSATITMRTAASPRPRPSPSRPKIPSSSSDFSKAIDEIFNTFSRPLANPTFLVTIVLTLGIFLTHDFYSKEGVLFDWLSNYDNSFTTWVGQNAFKFAGLIIFIPAVIDIPKKNQVMLACLAFLWVMFVPESTVLEYAIQALALHTYFRVKTDNARFVVVLIVVVSYFLGFLSLGGNK</sequence>
<accession>Q29QY3</accession>
<dbReference type="AlphaFoldDB" id="Q29QY3"/>
<name>Q29QY3_DROME</name>
<dbReference type="EMBL" id="BT024257">
    <property type="protein sequence ID" value="ABC86319.1"/>
    <property type="molecule type" value="mRNA"/>
</dbReference>
<feature type="compositionally biased region" description="Low complexity" evidence="1">
    <location>
        <begin position="19"/>
        <end position="28"/>
    </location>
</feature>
<keyword evidence="2" id="KW-1133">Transmembrane helix</keyword>
<evidence type="ECO:0000256" key="1">
    <source>
        <dbReference type="SAM" id="MobiDB-lite"/>
    </source>
</evidence>
<feature type="transmembrane region" description="Helical" evidence="2">
    <location>
        <begin position="179"/>
        <end position="198"/>
    </location>
</feature>
<dbReference type="Pfam" id="PF16504">
    <property type="entry name" value="SP24"/>
    <property type="match status" value="1"/>
</dbReference>
<evidence type="ECO:0000256" key="2">
    <source>
        <dbReference type="SAM" id="Phobius"/>
    </source>
</evidence>
<keyword evidence="2" id="KW-0472">Membrane</keyword>
<proteinExistence type="evidence at transcript level"/>
<feature type="transmembrane region" description="Helical" evidence="2">
    <location>
        <begin position="75"/>
        <end position="93"/>
    </location>
</feature>
<feature type="region of interest" description="Disordered" evidence="1">
    <location>
        <begin position="1"/>
        <end position="54"/>
    </location>
</feature>